<keyword evidence="2" id="KW-1185">Reference proteome</keyword>
<dbReference type="AlphaFoldDB" id="A0AAV2YIR4"/>
<dbReference type="PANTHER" id="PTHR34415">
    <property type="entry name" value="INTEGRASE CATALYTIC DOMAIN-CONTAINING PROTEIN"/>
    <property type="match status" value="1"/>
</dbReference>
<name>A0AAV2YIR4_9STRA</name>
<reference evidence="1" key="1">
    <citation type="submission" date="2022-11" db="EMBL/GenBank/DDBJ databases">
        <authorList>
            <person name="Morgan W.R."/>
            <person name="Tartar A."/>
        </authorList>
    </citation>
    <scope>NUCLEOTIDE SEQUENCE</scope>
    <source>
        <strain evidence="1">ARSEF 373</strain>
    </source>
</reference>
<dbReference type="Proteomes" id="UP001146120">
    <property type="component" value="Unassembled WGS sequence"/>
</dbReference>
<dbReference type="EMBL" id="DAKRPA010000279">
    <property type="protein sequence ID" value="DAZ93960.1"/>
    <property type="molecule type" value="Genomic_DNA"/>
</dbReference>
<evidence type="ECO:0000313" key="2">
    <source>
        <dbReference type="Proteomes" id="UP001146120"/>
    </source>
</evidence>
<gene>
    <name evidence="1" type="ORF">N0F65_001095</name>
</gene>
<organism evidence="1 2">
    <name type="scientific">Lagenidium giganteum</name>
    <dbReference type="NCBI Taxonomy" id="4803"/>
    <lineage>
        <taxon>Eukaryota</taxon>
        <taxon>Sar</taxon>
        <taxon>Stramenopiles</taxon>
        <taxon>Oomycota</taxon>
        <taxon>Peronosporomycetes</taxon>
        <taxon>Pythiales</taxon>
        <taxon>Pythiaceae</taxon>
    </lineage>
</organism>
<comment type="caution">
    <text evidence="1">The sequence shown here is derived from an EMBL/GenBank/DDBJ whole genome shotgun (WGS) entry which is preliminary data.</text>
</comment>
<accession>A0AAV2YIR4</accession>
<proteinExistence type="predicted"/>
<sequence>MWFVKHLHTSTLHKCLLDSKALPAQAGKVKELESFFRDFDLLDSKGRKDVVLTVLAMLKQKCTQDTAGAGSEHIRYNYMLPVVGPVSSLSSCFDISAPTIARYHRLYEGNHFLFPQHGNTSNKNAMRVDADAVARWSSTSHSALAPWRQFAFKNKQQTKKGVCYRMTTTERHTMLTCYFTWEKIHSELLQHCDKWPPLEPSFRHIVQAPCPEIHLQSPRDHVCDICTIYGNILKHQSTADPSTMALIGRQSSSTQTMHTEYLADIGNADDRLTIDFAQNVTLPHVAETPSQWYLMSLISVSVFGIYSANAQMQFNHVYSERKGDK</sequence>
<evidence type="ECO:0000313" key="1">
    <source>
        <dbReference type="EMBL" id="DAZ93960.1"/>
    </source>
</evidence>
<dbReference type="PANTHER" id="PTHR34415:SF1">
    <property type="entry name" value="INTEGRASE CATALYTIC DOMAIN-CONTAINING PROTEIN"/>
    <property type="match status" value="1"/>
</dbReference>
<reference evidence="1" key="2">
    <citation type="journal article" date="2023" name="Microbiol Resour">
        <title>Decontamination and Annotation of the Draft Genome Sequence of the Oomycete Lagenidium giganteum ARSEF 373.</title>
        <authorList>
            <person name="Morgan W.R."/>
            <person name="Tartar A."/>
        </authorList>
    </citation>
    <scope>NUCLEOTIDE SEQUENCE</scope>
    <source>
        <strain evidence="1">ARSEF 373</strain>
    </source>
</reference>
<protein>
    <submittedName>
        <fullName evidence="1">Uncharacterized protein</fullName>
    </submittedName>
</protein>